<accession>A0A0A8YYD9</accession>
<protein>
    <submittedName>
        <fullName evidence="1">Uncharacterized protein</fullName>
    </submittedName>
</protein>
<evidence type="ECO:0000313" key="1">
    <source>
        <dbReference type="EMBL" id="JAD29515.1"/>
    </source>
</evidence>
<name>A0A0A8YYD9_ARUDO</name>
<proteinExistence type="predicted"/>
<dbReference type="EMBL" id="GBRH01268380">
    <property type="protein sequence ID" value="JAD29515.1"/>
    <property type="molecule type" value="Transcribed_RNA"/>
</dbReference>
<organism evidence="1">
    <name type="scientific">Arundo donax</name>
    <name type="common">Giant reed</name>
    <name type="synonym">Donax arundinaceus</name>
    <dbReference type="NCBI Taxonomy" id="35708"/>
    <lineage>
        <taxon>Eukaryota</taxon>
        <taxon>Viridiplantae</taxon>
        <taxon>Streptophyta</taxon>
        <taxon>Embryophyta</taxon>
        <taxon>Tracheophyta</taxon>
        <taxon>Spermatophyta</taxon>
        <taxon>Magnoliopsida</taxon>
        <taxon>Liliopsida</taxon>
        <taxon>Poales</taxon>
        <taxon>Poaceae</taxon>
        <taxon>PACMAD clade</taxon>
        <taxon>Arundinoideae</taxon>
        <taxon>Arundineae</taxon>
        <taxon>Arundo</taxon>
    </lineage>
</organism>
<dbReference type="AlphaFoldDB" id="A0A0A8YYD9"/>
<reference evidence="1" key="1">
    <citation type="submission" date="2014-09" db="EMBL/GenBank/DDBJ databases">
        <authorList>
            <person name="Magalhaes I.L.F."/>
            <person name="Oliveira U."/>
            <person name="Santos F.R."/>
            <person name="Vidigal T.H.D.A."/>
            <person name="Brescovit A.D."/>
            <person name="Santos A.J."/>
        </authorList>
    </citation>
    <scope>NUCLEOTIDE SEQUENCE</scope>
    <source>
        <tissue evidence="1">Shoot tissue taken approximately 20 cm above the soil surface</tissue>
    </source>
</reference>
<sequence>MNTLFKKMMVYIKEHALNLALVGVYEKSPKSNYTLEKCKAPIIFKPIARLPLVCAIAIKNFELPHMPLLCLRGS</sequence>
<reference evidence="1" key="2">
    <citation type="journal article" date="2015" name="Data Brief">
        <title>Shoot transcriptome of the giant reed, Arundo donax.</title>
        <authorList>
            <person name="Barrero R.A."/>
            <person name="Guerrero F.D."/>
            <person name="Moolhuijzen P."/>
            <person name="Goolsby J.A."/>
            <person name="Tidwell J."/>
            <person name="Bellgard S.E."/>
            <person name="Bellgard M.I."/>
        </authorList>
    </citation>
    <scope>NUCLEOTIDE SEQUENCE</scope>
    <source>
        <tissue evidence="1">Shoot tissue taken approximately 20 cm above the soil surface</tissue>
    </source>
</reference>